<sequence length="553" mass="61378">MLPMQSTMSDYQLTIGSIFEHGVKVHSESEVVTWMGDRARRSTFREVGDRVRRLANALQRLGVNPGDRVGTFCWNTQEHLEAYYAISSMGAVVHTLNIRLFPEQLTFVINHGADRIILVDASLYPVLARVLKDLRSVEHIIVVGDASGLPEKLLRYEDLLVAEKPDFSWPDLDERSAAAMCHTTGTTGDPKGVVYSHRSIYLHALGICAPWCLGLSINDRVLSIVPMFHANAWGIPYAGWLAGSDFLMPGPFLQPEPLCRFIRECRPTISAAIPTILSGMLHYALAHSVDLSLFRILFNGGAAMPRSLAQGFKDHFNVKVVQGWGLTETSPVAASAQPPRHCAPEDEINWTTKTGRIIPGVELRVCEGDTVLPWDGESVGEFEVRGPWITSSYYGNPAPERFHDGWLRTGDVGHIDPRGYMRITDRSKDVIKSGGEWVSSVELENALIDHPDVLEACVIGVPDERWDERPLACVVSQSGKAIDIAVLRAHLASRVAKWWIPERWAFISEVPKTSVGKYDKKNLRAQYAAGQIKEIIDQGERAKKETLSADLVG</sequence>
<dbReference type="SUPFAM" id="SSF56801">
    <property type="entry name" value="Acetyl-CoA synthetase-like"/>
    <property type="match status" value="1"/>
</dbReference>
<evidence type="ECO:0000313" key="5">
    <source>
        <dbReference type="EMBL" id="XBH16733.1"/>
    </source>
</evidence>
<dbReference type="Gene3D" id="3.40.50.12780">
    <property type="entry name" value="N-terminal domain of ligase-like"/>
    <property type="match status" value="1"/>
</dbReference>
<dbReference type="NCBIfam" id="NF004837">
    <property type="entry name" value="PRK06187.1"/>
    <property type="match status" value="1"/>
</dbReference>
<evidence type="ECO:0000259" key="3">
    <source>
        <dbReference type="Pfam" id="PF00501"/>
    </source>
</evidence>
<dbReference type="AlphaFoldDB" id="A0AAU7DGB5"/>
<dbReference type="PROSITE" id="PS00455">
    <property type="entry name" value="AMP_BINDING"/>
    <property type="match status" value="1"/>
</dbReference>
<dbReference type="InterPro" id="IPR000873">
    <property type="entry name" value="AMP-dep_synth/lig_dom"/>
</dbReference>
<dbReference type="FunFam" id="3.30.300.30:FF:000008">
    <property type="entry name" value="2,3-dihydroxybenzoate-AMP ligase"/>
    <property type="match status" value="1"/>
</dbReference>
<dbReference type="InterPro" id="IPR020845">
    <property type="entry name" value="AMP-binding_CS"/>
</dbReference>
<reference evidence="5" key="1">
    <citation type="submission" date="2023-03" db="EMBL/GenBank/DDBJ databases">
        <title>Edaphobacter sp.</title>
        <authorList>
            <person name="Huber K.J."/>
            <person name="Papendorf J."/>
            <person name="Pilke C."/>
            <person name="Bunk B."/>
            <person name="Sproeer C."/>
            <person name="Pester M."/>
        </authorList>
    </citation>
    <scope>NUCLEOTIDE SEQUENCE</scope>
    <source>
        <strain evidence="5">DSM 110680</strain>
    </source>
</reference>
<dbReference type="RefSeq" id="WP_348261962.1">
    <property type="nucleotide sequence ID" value="NZ_CP121196.1"/>
</dbReference>
<organism evidence="5">
    <name type="scientific">Telmatobacter sp. DSM 110680</name>
    <dbReference type="NCBI Taxonomy" id="3036704"/>
    <lineage>
        <taxon>Bacteria</taxon>
        <taxon>Pseudomonadati</taxon>
        <taxon>Acidobacteriota</taxon>
        <taxon>Terriglobia</taxon>
        <taxon>Terriglobales</taxon>
        <taxon>Acidobacteriaceae</taxon>
        <taxon>Telmatobacter</taxon>
    </lineage>
</organism>
<evidence type="ECO:0000259" key="4">
    <source>
        <dbReference type="Pfam" id="PF13193"/>
    </source>
</evidence>
<dbReference type="InterPro" id="IPR045851">
    <property type="entry name" value="AMP-bd_C_sf"/>
</dbReference>
<dbReference type="CDD" id="cd12119">
    <property type="entry name" value="ttLC_FACS_AlkK_like"/>
    <property type="match status" value="1"/>
</dbReference>
<dbReference type="PANTHER" id="PTHR43767">
    <property type="entry name" value="LONG-CHAIN-FATTY-ACID--COA LIGASE"/>
    <property type="match status" value="1"/>
</dbReference>
<dbReference type="PANTHER" id="PTHR43767:SF11">
    <property type="entry name" value="MEDIUM-CHAIN-FATTY-ACID--COA LIGASE"/>
    <property type="match status" value="1"/>
</dbReference>
<proteinExistence type="inferred from homology"/>
<dbReference type="Pfam" id="PF00501">
    <property type="entry name" value="AMP-binding"/>
    <property type="match status" value="1"/>
</dbReference>
<feature type="domain" description="AMP-binding enzyme C-terminal" evidence="4">
    <location>
        <begin position="442"/>
        <end position="517"/>
    </location>
</feature>
<comment type="similarity">
    <text evidence="1">Belongs to the ATP-dependent AMP-binding enzyme family.</text>
</comment>
<feature type="domain" description="AMP-dependent synthetase/ligase" evidence="3">
    <location>
        <begin position="19"/>
        <end position="394"/>
    </location>
</feature>
<evidence type="ECO:0000256" key="2">
    <source>
        <dbReference type="ARBA" id="ARBA00022598"/>
    </source>
</evidence>
<dbReference type="Pfam" id="PF13193">
    <property type="entry name" value="AMP-binding_C"/>
    <property type="match status" value="1"/>
</dbReference>
<dbReference type="EMBL" id="CP121196">
    <property type="protein sequence ID" value="XBH16733.1"/>
    <property type="molecule type" value="Genomic_DNA"/>
</dbReference>
<dbReference type="InterPro" id="IPR025110">
    <property type="entry name" value="AMP-bd_C"/>
</dbReference>
<name>A0AAU7DGB5_9BACT</name>
<dbReference type="GO" id="GO:0016877">
    <property type="term" value="F:ligase activity, forming carbon-sulfur bonds"/>
    <property type="evidence" value="ECO:0007669"/>
    <property type="project" value="UniProtKB-ARBA"/>
</dbReference>
<protein>
    <submittedName>
        <fullName evidence="5">Long-chain fatty acid--CoA ligase</fullName>
    </submittedName>
</protein>
<gene>
    <name evidence="5" type="ORF">P8935_19425</name>
</gene>
<dbReference type="InterPro" id="IPR042099">
    <property type="entry name" value="ANL_N_sf"/>
</dbReference>
<accession>A0AAU7DGB5</accession>
<keyword evidence="2 5" id="KW-0436">Ligase</keyword>
<evidence type="ECO:0000256" key="1">
    <source>
        <dbReference type="ARBA" id="ARBA00006432"/>
    </source>
</evidence>
<dbReference type="Gene3D" id="3.30.300.30">
    <property type="match status" value="1"/>
</dbReference>
<dbReference type="InterPro" id="IPR050237">
    <property type="entry name" value="ATP-dep_AMP-bd_enzyme"/>
</dbReference>